<organism evidence="2 3">
    <name type="scientific">Diatraea saccharalis</name>
    <name type="common">sugarcane borer</name>
    <dbReference type="NCBI Taxonomy" id="40085"/>
    <lineage>
        <taxon>Eukaryota</taxon>
        <taxon>Metazoa</taxon>
        <taxon>Ecdysozoa</taxon>
        <taxon>Arthropoda</taxon>
        <taxon>Hexapoda</taxon>
        <taxon>Insecta</taxon>
        <taxon>Pterygota</taxon>
        <taxon>Neoptera</taxon>
        <taxon>Endopterygota</taxon>
        <taxon>Lepidoptera</taxon>
        <taxon>Glossata</taxon>
        <taxon>Ditrysia</taxon>
        <taxon>Pyraloidea</taxon>
        <taxon>Crambidae</taxon>
        <taxon>Crambinae</taxon>
        <taxon>Diatraea</taxon>
    </lineage>
</organism>
<proteinExistence type="predicted"/>
<evidence type="ECO:0000313" key="3">
    <source>
        <dbReference type="Proteomes" id="UP001153714"/>
    </source>
</evidence>
<dbReference type="Proteomes" id="UP001153714">
    <property type="component" value="Chromosome 4"/>
</dbReference>
<feature type="compositionally biased region" description="Basic and acidic residues" evidence="1">
    <location>
        <begin position="88"/>
        <end position="103"/>
    </location>
</feature>
<accession>A0A9P0C9Z6</accession>
<reference evidence="2" key="1">
    <citation type="submission" date="2021-12" db="EMBL/GenBank/DDBJ databases">
        <authorList>
            <person name="King R."/>
        </authorList>
    </citation>
    <scope>NUCLEOTIDE SEQUENCE</scope>
</reference>
<keyword evidence="3" id="KW-1185">Reference proteome</keyword>
<name>A0A9P0C9Z6_9NEOP</name>
<dbReference type="EMBL" id="OU893335">
    <property type="protein sequence ID" value="CAH0759236.1"/>
    <property type="molecule type" value="Genomic_DNA"/>
</dbReference>
<reference evidence="2" key="2">
    <citation type="submission" date="2022-10" db="EMBL/GenBank/DDBJ databases">
        <authorList>
            <consortium name="ENA_rothamsted_submissions"/>
            <consortium name="culmorum"/>
            <person name="King R."/>
        </authorList>
    </citation>
    <scope>NUCLEOTIDE SEQUENCE</scope>
</reference>
<feature type="compositionally biased region" description="Polar residues" evidence="1">
    <location>
        <begin position="73"/>
        <end position="84"/>
    </location>
</feature>
<evidence type="ECO:0000313" key="2">
    <source>
        <dbReference type="EMBL" id="CAH0759236.1"/>
    </source>
</evidence>
<protein>
    <submittedName>
        <fullName evidence="2">Uncharacterized protein</fullName>
    </submittedName>
</protein>
<dbReference type="OrthoDB" id="6727025at2759"/>
<feature type="region of interest" description="Disordered" evidence="1">
    <location>
        <begin position="71"/>
        <end position="103"/>
    </location>
</feature>
<evidence type="ECO:0000256" key="1">
    <source>
        <dbReference type="SAM" id="MobiDB-lite"/>
    </source>
</evidence>
<dbReference type="AlphaFoldDB" id="A0A9P0C9Z6"/>
<sequence>MPASNIDLYHMQDARNNFDAMRPAPVCADANQYMGQCQNIHISTNCYYGYHDPKPAENEGTMTDCEMMETEVSHSNTAASSQINSRKRSADDGEQPHKKRFREEVQTMKNIKPETNEIKKLDQDTEDLWEALYWNTHGGRIFQLLQCS</sequence>
<gene>
    <name evidence="2" type="ORF">DIATSA_LOCUS9586</name>
</gene>